<name>A0AAV4QXE9_CAEEX</name>
<evidence type="ECO:0000313" key="2">
    <source>
        <dbReference type="Proteomes" id="UP001054945"/>
    </source>
</evidence>
<evidence type="ECO:0000313" key="1">
    <source>
        <dbReference type="EMBL" id="GIY12378.1"/>
    </source>
</evidence>
<organism evidence="1 2">
    <name type="scientific">Caerostris extrusa</name>
    <name type="common">Bark spider</name>
    <name type="synonym">Caerostris bankana</name>
    <dbReference type="NCBI Taxonomy" id="172846"/>
    <lineage>
        <taxon>Eukaryota</taxon>
        <taxon>Metazoa</taxon>
        <taxon>Ecdysozoa</taxon>
        <taxon>Arthropoda</taxon>
        <taxon>Chelicerata</taxon>
        <taxon>Arachnida</taxon>
        <taxon>Araneae</taxon>
        <taxon>Araneomorphae</taxon>
        <taxon>Entelegynae</taxon>
        <taxon>Araneoidea</taxon>
        <taxon>Araneidae</taxon>
        <taxon>Caerostris</taxon>
    </lineage>
</organism>
<dbReference type="Proteomes" id="UP001054945">
    <property type="component" value="Unassembled WGS sequence"/>
</dbReference>
<dbReference type="EMBL" id="BPLR01006779">
    <property type="protein sequence ID" value="GIY12378.1"/>
    <property type="molecule type" value="Genomic_DNA"/>
</dbReference>
<dbReference type="AlphaFoldDB" id="A0AAV4QXE9"/>
<comment type="caution">
    <text evidence="1">The sequence shown here is derived from an EMBL/GenBank/DDBJ whole genome shotgun (WGS) entry which is preliminary data.</text>
</comment>
<gene>
    <name evidence="1" type="ORF">CEXT_130071</name>
</gene>
<sequence length="103" mass="11624">MLLPRETQTPCHRSHHYLTQLLVTESRGENYFLCSSKPWHSVQALTGQIRSPSDLKKSLSKPKALFFRTFERLPGTSGDFCNCLEVCISLYTLGSLCCIEISA</sequence>
<proteinExistence type="predicted"/>
<accession>A0AAV4QXE9</accession>
<keyword evidence="2" id="KW-1185">Reference proteome</keyword>
<protein>
    <submittedName>
        <fullName evidence="1">Uncharacterized protein</fullName>
    </submittedName>
</protein>
<reference evidence="1 2" key="1">
    <citation type="submission" date="2021-06" db="EMBL/GenBank/DDBJ databases">
        <title>Caerostris extrusa draft genome.</title>
        <authorList>
            <person name="Kono N."/>
            <person name="Arakawa K."/>
        </authorList>
    </citation>
    <scope>NUCLEOTIDE SEQUENCE [LARGE SCALE GENOMIC DNA]</scope>
</reference>